<dbReference type="PRINTS" id="PR00416">
    <property type="entry name" value="EUTPISMRASEI"/>
</dbReference>
<reference evidence="9 10" key="1">
    <citation type="submission" date="2024-07" db="EMBL/GenBank/DDBJ databases">
        <title>Marimonas sp.nov., isolated from tidal-flat sediment.</title>
        <authorList>
            <person name="Jayan J.N."/>
            <person name="Lee S.S."/>
        </authorList>
    </citation>
    <scope>NUCLEOTIDE SEQUENCE [LARGE SCALE GENOMIC DNA]</scope>
    <source>
        <strain evidence="9 10">MJW-29</strain>
    </source>
</reference>
<dbReference type="Proteomes" id="UP001556098">
    <property type="component" value="Unassembled WGS sequence"/>
</dbReference>
<gene>
    <name evidence="9" type="ORF">AB2B41_18405</name>
</gene>
<keyword evidence="5" id="KW-0238">DNA-binding</keyword>
<evidence type="ECO:0000259" key="8">
    <source>
        <dbReference type="Pfam" id="PF21338"/>
    </source>
</evidence>
<dbReference type="EC" id="5.6.2.1" evidence="3"/>
<comment type="similarity">
    <text evidence="2">Belongs to the type IB topoisomerase family.</text>
</comment>
<dbReference type="InterPro" id="IPR013500">
    <property type="entry name" value="TopoI_cat_euk"/>
</dbReference>
<evidence type="ECO:0000256" key="3">
    <source>
        <dbReference type="ARBA" id="ARBA00012891"/>
    </source>
</evidence>
<proteinExistence type="inferred from homology"/>
<dbReference type="SUPFAM" id="SSF56349">
    <property type="entry name" value="DNA breaking-rejoining enzymes"/>
    <property type="match status" value="1"/>
</dbReference>
<keyword evidence="10" id="KW-1185">Reference proteome</keyword>
<evidence type="ECO:0000256" key="1">
    <source>
        <dbReference type="ARBA" id="ARBA00000213"/>
    </source>
</evidence>
<evidence type="ECO:0000313" key="9">
    <source>
        <dbReference type="EMBL" id="MEW9921586.1"/>
    </source>
</evidence>
<dbReference type="RefSeq" id="WP_367879284.1">
    <property type="nucleotide sequence ID" value="NZ_JBFNXX010000017.1"/>
</dbReference>
<evidence type="ECO:0000313" key="10">
    <source>
        <dbReference type="Proteomes" id="UP001556098"/>
    </source>
</evidence>
<evidence type="ECO:0000256" key="5">
    <source>
        <dbReference type="ARBA" id="ARBA00023125"/>
    </source>
</evidence>
<dbReference type="Pfam" id="PF01028">
    <property type="entry name" value="Topoisom_I"/>
    <property type="match status" value="1"/>
</dbReference>
<organism evidence="9 10">
    <name type="scientific">Sulfitobacter sediminis</name>
    <dbReference type="NCBI Taxonomy" id="3234186"/>
    <lineage>
        <taxon>Bacteria</taxon>
        <taxon>Pseudomonadati</taxon>
        <taxon>Pseudomonadota</taxon>
        <taxon>Alphaproteobacteria</taxon>
        <taxon>Rhodobacterales</taxon>
        <taxon>Roseobacteraceae</taxon>
        <taxon>Sulfitobacter</taxon>
    </lineage>
</organism>
<comment type="caution">
    <text evidence="9">The sequence shown here is derived from an EMBL/GenBank/DDBJ whole genome shotgun (WGS) entry which is preliminary data.</text>
</comment>
<dbReference type="EMBL" id="JBFNXX010000017">
    <property type="protein sequence ID" value="MEW9921586.1"/>
    <property type="molecule type" value="Genomic_DNA"/>
</dbReference>
<dbReference type="PROSITE" id="PS52038">
    <property type="entry name" value="TOPO_IB_2"/>
    <property type="match status" value="1"/>
</dbReference>
<dbReference type="InterPro" id="IPR001631">
    <property type="entry name" value="TopoI"/>
</dbReference>
<dbReference type="InterPro" id="IPR011010">
    <property type="entry name" value="DNA_brk_join_enz"/>
</dbReference>
<dbReference type="Gene3D" id="1.10.132.120">
    <property type="match status" value="1"/>
</dbReference>
<dbReference type="SUPFAM" id="SSF55869">
    <property type="entry name" value="DNA topoisomerase I domain"/>
    <property type="match status" value="1"/>
</dbReference>
<keyword evidence="6" id="KW-0413">Isomerase</keyword>
<evidence type="ECO:0000256" key="2">
    <source>
        <dbReference type="ARBA" id="ARBA00006645"/>
    </source>
</evidence>
<dbReference type="Pfam" id="PF21338">
    <property type="entry name" value="Top1B_N_bact"/>
    <property type="match status" value="1"/>
</dbReference>
<dbReference type="Gene3D" id="3.30.66.10">
    <property type="entry name" value="DNA topoisomerase I domain"/>
    <property type="match status" value="1"/>
</dbReference>
<keyword evidence="4" id="KW-0799">Topoisomerase</keyword>
<dbReference type="InterPro" id="IPR035447">
    <property type="entry name" value="DNA_topo_I_N_sf"/>
</dbReference>
<accession>A0ABV3RSD3</accession>
<dbReference type="Gene3D" id="3.90.15.10">
    <property type="entry name" value="Topoisomerase I, Chain A, domain 3"/>
    <property type="match status" value="1"/>
</dbReference>
<name>A0ABV3RSD3_9RHOB</name>
<protein>
    <recommendedName>
        <fullName evidence="3">DNA topoisomerase</fullName>
        <ecNumber evidence="3">5.6.2.1</ecNumber>
    </recommendedName>
</protein>
<feature type="domain" description="DNA topoisomerase IB N-terminal" evidence="8">
    <location>
        <begin position="27"/>
        <end position="75"/>
    </location>
</feature>
<feature type="domain" description="DNA topoisomerase I catalytic core eukaryotic-type" evidence="7">
    <location>
        <begin position="91"/>
        <end position="260"/>
    </location>
</feature>
<evidence type="ECO:0000256" key="4">
    <source>
        <dbReference type="ARBA" id="ARBA00023029"/>
    </source>
</evidence>
<evidence type="ECO:0000259" key="7">
    <source>
        <dbReference type="Pfam" id="PF01028"/>
    </source>
</evidence>
<dbReference type="InterPro" id="IPR049331">
    <property type="entry name" value="Top1B_N_bact"/>
</dbReference>
<comment type="catalytic activity">
    <reaction evidence="1">
        <text>ATP-independent breakage of single-stranded DNA, followed by passage and rejoining.</text>
        <dbReference type="EC" id="5.6.2.1"/>
    </reaction>
</comment>
<dbReference type="InterPro" id="IPR014711">
    <property type="entry name" value="TopoI_cat_a-hlx-sub_euk"/>
</dbReference>
<evidence type="ECO:0000256" key="6">
    <source>
        <dbReference type="ARBA" id="ARBA00023235"/>
    </source>
</evidence>
<sequence>MTPIAATDLVYVTDDQPGITRRRRGRGFTYIAPDGTTIARGAERQRLEALAVPPAYEKVWMCPLPNGHLQATGLDTRQRKQYRYHPDWAEVRAQTKFDRLVQFGEVLPRIRRRVRRDLKEDVGERAFALASAVALIDRTAIRVGNPDYTEENGSYGALTLRRKHLSLDDNRIEMRYTAKGGKTVRKGITDKRLATILEKISDLPGAEILTWMDEEGDVHTLSSSALNTYIAEAAGTDDVTAKTFRTWKGTLAAFEVAEKGAATIKAMAEAAAAELSNTATIARNSYIHPAVIDRAGQEPLHVEGYDRADLRLSEGRLLRFLEAG</sequence>